<dbReference type="Gene3D" id="3.30.60.10">
    <property type="entry name" value="Endochitinase-like"/>
    <property type="match status" value="1"/>
</dbReference>
<evidence type="ECO:0000256" key="1">
    <source>
        <dbReference type="ARBA" id="ARBA00022669"/>
    </source>
</evidence>
<reference evidence="2 3" key="1">
    <citation type="submission" date="2016-08" db="EMBL/GenBank/DDBJ databases">
        <title>A Parts List for Fungal Cellulosomes Revealed by Comparative Genomics.</title>
        <authorList>
            <consortium name="DOE Joint Genome Institute"/>
            <person name="Haitjema C.H."/>
            <person name="Gilmore S.P."/>
            <person name="Henske J.K."/>
            <person name="Solomon K.V."/>
            <person name="De Groot R."/>
            <person name="Kuo A."/>
            <person name="Mondo S.J."/>
            <person name="Salamov A.A."/>
            <person name="Labutti K."/>
            <person name="Zhao Z."/>
            <person name="Chiniquy J."/>
            <person name="Barry K."/>
            <person name="Brewer H.M."/>
            <person name="Purvine S.O."/>
            <person name="Wright A.T."/>
            <person name="Boxma B."/>
            <person name="Van Alen T."/>
            <person name="Hackstein J.H."/>
            <person name="Baker S.E."/>
            <person name="Grigoriev I.V."/>
            <person name="O'Malley M.A."/>
        </authorList>
    </citation>
    <scope>NUCLEOTIDE SEQUENCE [LARGE SCALE GENOMIC DNA]</scope>
    <source>
        <strain evidence="2 3">S4</strain>
    </source>
</reference>
<dbReference type="AlphaFoldDB" id="A0A1Y1X8X3"/>
<name>A0A1Y1X8X3_9FUNG</name>
<comment type="caution">
    <text evidence="2">The sequence shown here is derived from an EMBL/GenBank/DDBJ whole genome shotgun (WGS) entry which is preliminary data.</text>
</comment>
<dbReference type="OrthoDB" id="2108026at2759"/>
<reference evidence="2 3" key="2">
    <citation type="submission" date="2016-08" db="EMBL/GenBank/DDBJ databases">
        <title>Pervasive Adenine N6-methylation of Active Genes in Fungi.</title>
        <authorList>
            <consortium name="DOE Joint Genome Institute"/>
            <person name="Mondo S.J."/>
            <person name="Dannebaum R.O."/>
            <person name="Kuo R.C."/>
            <person name="Labutti K."/>
            <person name="Haridas S."/>
            <person name="Kuo A."/>
            <person name="Salamov A."/>
            <person name="Ahrendt S.R."/>
            <person name="Lipzen A."/>
            <person name="Sullivan W."/>
            <person name="Andreopoulos W.B."/>
            <person name="Clum A."/>
            <person name="Lindquist E."/>
            <person name="Daum C."/>
            <person name="Ramamoorthy G.K."/>
            <person name="Gryganskyi A."/>
            <person name="Culley D."/>
            <person name="Magnuson J.K."/>
            <person name="James T.Y."/>
            <person name="O'Malley M.A."/>
            <person name="Stajich J.E."/>
            <person name="Spatafora J.W."/>
            <person name="Visel A."/>
            <person name="Grigoriev I.V."/>
        </authorList>
    </citation>
    <scope>NUCLEOTIDE SEQUENCE [LARGE SCALE GENOMIC DNA]</scope>
    <source>
        <strain evidence="2 3">S4</strain>
    </source>
</reference>
<keyword evidence="1" id="KW-0147">Chitin-binding</keyword>
<dbReference type="EMBL" id="MCFG01000101">
    <property type="protein sequence ID" value="ORX82187.1"/>
    <property type="molecule type" value="Genomic_DNA"/>
</dbReference>
<protein>
    <recommendedName>
        <fullName evidence="4">Chitin-binding type-1 domain-containing protein</fullName>
    </recommendedName>
</protein>
<keyword evidence="3" id="KW-1185">Reference proteome</keyword>
<evidence type="ECO:0000313" key="2">
    <source>
        <dbReference type="EMBL" id="ORX82187.1"/>
    </source>
</evidence>
<sequence length="200" mass="22926">MVKCLSGQCCSKKDKCRTKATFCICYSKIVIKQRTDIDVVTDDTYKIRKNNSEINNILEEFGNKLVDIGAFYFNVFNNEKVSNIYVEHIITEGCGNQMIFEKRESDKQKILLFINNDFPYYSEAVTYGDRNIKIMKNLGNIATKCKTKGVEIYILNVNEKNAIKCPLGQYCSKNGKCETKATFCSKHNDCQSKYDKCNKG</sequence>
<accession>A0A1Y1X8X3</accession>
<evidence type="ECO:0000313" key="3">
    <source>
        <dbReference type="Proteomes" id="UP000193944"/>
    </source>
</evidence>
<proteinExistence type="predicted"/>
<evidence type="ECO:0008006" key="4">
    <source>
        <dbReference type="Google" id="ProtNLM"/>
    </source>
</evidence>
<gene>
    <name evidence="2" type="ORF">BCR32DRAFT_292817</name>
</gene>
<dbReference type="GO" id="GO:0008061">
    <property type="term" value="F:chitin binding"/>
    <property type="evidence" value="ECO:0007669"/>
    <property type="project" value="UniProtKB-KW"/>
</dbReference>
<dbReference type="InterPro" id="IPR036861">
    <property type="entry name" value="Endochitinase-like_sf"/>
</dbReference>
<organism evidence="2 3">
    <name type="scientific">Anaeromyces robustus</name>
    <dbReference type="NCBI Taxonomy" id="1754192"/>
    <lineage>
        <taxon>Eukaryota</taxon>
        <taxon>Fungi</taxon>
        <taxon>Fungi incertae sedis</taxon>
        <taxon>Chytridiomycota</taxon>
        <taxon>Chytridiomycota incertae sedis</taxon>
        <taxon>Neocallimastigomycetes</taxon>
        <taxon>Neocallimastigales</taxon>
        <taxon>Neocallimastigaceae</taxon>
        <taxon>Anaeromyces</taxon>
    </lineage>
</organism>
<dbReference type="Proteomes" id="UP000193944">
    <property type="component" value="Unassembled WGS sequence"/>
</dbReference>